<evidence type="ECO:0000313" key="3">
    <source>
        <dbReference type="Proteomes" id="UP000573603"/>
    </source>
</evidence>
<accession>A0A8H5DYV0</accession>
<proteinExistence type="predicted"/>
<evidence type="ECO:0000313" key="2">
    <source>
        <dbReference type="EMBL" id="KAF5240875.1"/>
    </source>
</evidence>
<dbReference type="AlphaFoldDB" id="A0A8H5DYV0"/>
<keyword evidence="3" id="KW-1185">Reference proteome</keyword>
<protein>
    <recommendedName>
        <fullName evidence="1">2EXR domain-containing protein</fullName>
    </recommendedName>
</protein>
<organism evidence="2 3">
    <name type="scientific">Fusarium anthophilum</name>
    <dbReference type="NCBI Taxonomy" id="48485"/>
    <lineage>
        <taxon>Eukaryota</taxon>
        <taxon>Fungi</taxon>
        <taxon>Dikarya</taxon>
        <taxon>Ascomycota</taxon>
        <taxon>Pezizomycotina</taxon>
        <taxon>Sordariomycetes</taxon>
        <taxon>Hypocreomycetidae</taxon>
        <taxon>Hypocreales</taxon>
        <taxon>Nectriaceae</taxon>
        <taxon>Fusarium</taxon>
        <taxon>Fusarium fujikuroi species complex</taxon>
    </lineage>
</organism>
<dbReference type="InterPro" id="IPR045518">
    <property type="entry name" value="2EXR"/>
</dbReference>
<feature type="domain" description="2EXR" evidence="1">
    <location>
        <begin position="5"/>
        <end position="113"/>
    </location>
</feature>
<dbReference type="Proteomes" id="UP000573603">
    <property type="component" value="Unassembled WGS sequence"/>
</dbReference>
<name>A0A8H5DYV0_9HYPO</name>
<reference evidence="2 3" key="1">
    <citation type="journal article" date="2020" name="BMC Genomics">
        <title>Correction to: Identification and distribution of gene clusters required for synthesis of sphingolipid metabolism inhibitors in diverse species of the filamentous fungus Fusarium.</title>
        <authorList>
            <person name="Kim H.S."/>
            <person name="Lohmar J.M."/>
            <person name="Busman M."/>
            <person name="Brown D.W."/>
            <person name="Naumann T.A."/>
            <person name="Divon H.H."/>
            <person name="Lysoe E."/>
            <person name="Uhlig S."/>
            <person name="Proctor R.H."/>
        </authorList>
    </citation>
    <scope>NUCLEOTIDE SEQUENCE [LARGE SCALE GENOMIC DNA]</scope>
    <source>
        <strain evidence="2 3">NRRL 25214</strain>
    </source>
</reference>
<sequence length="342" mass="39601">MPEDFVLFKQLPPELRIRIWRYALLRANPGVHFFRLLRTDKARVKRYGILLSNWPKDHYLMPPAWPVSPFPNTSSDPRKEIEAHLGGNPSSYITSLMLRKTCRESRYAACYEERQRQSGACVLFRQGSTRITMGCKMSQSLTSREIDSRENPHISHIVCAPDDLVIFQLHPPEPTSMTLCNNRQDALLGKWGLGMRHIGWEYNADWFSNRRICPSTDILNFLCSCALQGVRAGNLETIWIVNYNIKRKQWVHSMKTASAKADMHVFKMDRYRLVEVDYKDWCRLSREEATWEEVSENADEDSTSTFLPFINFLQGLISLLIGHRQALRPHPVRIGILACEAC</sequence>
<gene>
    <name evidence="2" type="ORF">FANTH_9396</name>
</gene>
<dbReference type="Pfam" id="PF20150">
    <property type="entry name" value="2EXR"/>
    <property type="match status" value="1"/>
</dbReference>
<evidence type="ECO:0000259" key="1">
    <source>
        <dbReference type="Pfam" id="PF20150"/>
    </source>
</evidence>
<dbReference type="EMBL" id="JABEVY010000241">
    <property type="protein sequence ID" value="KAF5240875.1"/>
    <property type="molecule type" value="Genomic_DNA"/>
</dbReference>
<comment type="caution">
    <text evidence="2">The sequence shown here is derived from an EMBL/GenBank/DDBJ whole genome shotgun (WGS) entry which is preliminary data.</text>
</comment>